<organism evidence="1 2">
    <name type="scientific">Naasia aerilata</name>
    <dbReference type="NCBI Taxonomy" id="1162966"/>
    <lineage>
        <taxon>Bacteria</taxon>
        <taxon>Bacillati</taxon>
        <taxon>Actinomycetota</taxon>
        <taxon>Actinomycetes</taxon>
        <taxon>Micrococcales</taxon>
        <taxon>Microbacteriaceae</taxon>
        <taxon>Naasia</taxon>
    </lineage>
</organism>
<dbReference type="Proteomes" id="UP001321498">
    <property type="component" value="Chromosome"/>
</dbReference>
<dbReference type="EMBL" id="AP027731">
    <property type="protein sequence ID" value="BDZ44395.1"/>
    <property type="molecule type" value="Genomic_DNA"/>
</dbReference>
<dbReference type="InterPro" id="IPR043148">
    <property type="entry name" value="TagF_C"/>
</dbReference>
<keyword evidence="1" id="KW-0808">Transferase</keyword>
<evidence type="ECO:0000313" key="2">
    <source>
        <dbReference type="Proteomes" id="UP001321498"/>
    </source>
</evidence>
<reference evidence="2" key="1">
    <citation type="journal article" date="2019" name="Int. J. Syst. Evol. Microbiol.">
        <title>The Global Catalogue of Microorganisms (GCM) 10K type strain sequencing project: providing services to taxonomists for standard genome sequencing and annotation.</title>
        <authorList>
            <consortium name="The Broad Institute Genomics Platform"/>
            <consortium name="The Broad Institute Genome Sequencing Center for Infectious Disease"/>
            <person name="Wu L."/>
            <person name="Ma J."/>
        </authorList>
    </citation>
    <scope>NUCLEOTIDE SEQUENCE [LARGE SCALE GENOMIC DNA]</scope>
    <source>
        <strain evidence="2">NBRC 108725</strain>
    </source>
</reference>
<keyword evidence="2" id="KW-1185">Reference proteome</keyword>
<dbReference type="SUPFAM" id="SSF53756">
    <property type="entry name" value="UDP-Glycosyltransferase/glycogen phosphorylase"/>
    <property type="match status" value="1"/>
</dbReference>
<proteinExistence type="predicted"/>
<dbReference type="GO" id="GO:0016740">
    <property type="term" value="F:transferase activity"/>
    <property type="evidence" value="ECO:0007669"/>
    <property type="project" value="UniProtKB-KW"/>
</dbReference>
<protein>
    <submittedName>
        <fullName evidence="1">Glycosyl transferase</fullName>
    </submittedName>
</protein>
<sequence>MGVLNDAKLAWRMVDRLVRGRADRNRLAQRLRTRKPLPKQHYEIAVYFADGAVNLYQLRQWYEPLLELSKRHPVLVLSRTASGALQLLEESPLPVAYVRLVTDLERIIAEQPLKLVLYVNQNARNFQMMRYSRRWHVFINHGESDKMYMTTNQFKAYDYSLIAGQAARERLGRVLWDYDFDKRALPIGRPQADYYSGTLPFPPDERSVVLYAPTWEGDRAGAAYGSVASHGVALVRALLATGRHRVIYRPHPRSGVVDAAYGAANREIIDMIARANAADPSARHIYDTGAEVGWQLGAADMMIADISAMVYDRLATGKPLLVTRPLDPEAEIDAGGYLSDAEWLTADQAADVVQRVEDLSHDEAAAARLRGWVEHYFGDTTPGAATARFHAAVDQLLEEWERHAALHEADGPLDHGGESEDDADD</sequence>
<name>A0ABM8G888_9MICO</name>
<dbReference type="RefSeq" id="WP_286277857.1">
    <property type="nucleotide sequence ID" value="NZ_AP027731.1"/>
</dbReference>
<evidence type="ECO:0000313" key="1">
    <source>
        <dbReference type="EMBL" id="BDZ44395.1"/>
    </source>
</evidence>
<gene>
    <name evidence="1" type="ORF">GCM10025866_03040</name>
</gene>
<accession>A0ABM8G888</accession>
<dbReference type="InterPro" id="IPR007554">
    <property type="entry name" value="Glycerophosphate_synth"/>
</dbReference>
<dbReference type="Pfam" id="PF04464">
    <property type="entry name" value="Glyphos_transf"/>
    <property type="match status" value="1"/>
</dbReference>
<dbReference type="Gene3D" id="3.40.50.12580">
    <property type="match status" value="1"/>
</dbReference>